<sequence>MSDGYDLIVVGTGFASSFFLKHYLEHSSSGKKVLVLERGKFHPYVDRLALKKGKKQLQITKAGKTYTTDFGKIWVFDPNFGGSSNCWTGCTPRFLPNDFKLKTLYGVGQDWPISYDDLDPYYDQVEKIMSISGPDHTPFPRRSSYPLPAHQLSTVDRLLQEKYGDLYISQPTARASRAVGERGACCSSSVCDLCPVNAKFTIENGLGYLYSDPRVTIKYNAQVIGMDSVQGIVKSVTYVEEGTTRTAKGETIVLGANAIFNAHILLNSGDSNPHTGTGICEQVGVFVRMYYKDLDNLGGSSIISANGYMMYDGDHRKDHAACLIESFNTPFIRNEAGKWRKLSIFKFIYEDLPQKDNKVALSDNELSPDIIFNGPSEYVNKGIARLKQDVNNYFGFLPIEKLEIDNYSQKTEFHICSTTKMGQSRENSVIDENMIHHEYRNVVVVGSSAYPSITPANPTLTLSALSLRAAEKYLS</sequence>
<evidence type="ECO:0000256" key="2">
    <source>
        <dbReference type="ARBA" id="ARBA00010790"/>
    </source>
</evidence>
<dbReference type="SUPFAM" id="SSF51905">
    <property type="entry name" value="FAD/NAD(P)-binding domain"/>
    <property type="match status" value="1"/>
</dbReference>
<dbReference type="InterPro" id="IPR051473">
    <property type="entry name" value="P2Ox-like"/>
</dbReference>
<evidence type="ECO:0000256" key="4">
    <source>
        <dbReference type="ARBA" id="ARBA00022827"/>
    </source>
</evidence>
<evidence type="ECO:0000256" key="5">
    <source>
        <dbReference type="ARBA" id="ARBA00023002"/>
    </source>
</evidence>
<keyword evidence="3" id="KW-0285">Flavoprotein</keyword>
<evidence type="ECO:0000256" key="1">
    <source>
        <dbReference type="ARBA" id="ARBA00001974"/>
    </source>
</evidence>
<keyword evidence="8" id="KW-1185">Reference proteome</keyword>
<evidence type="ECO:0000313" key="8">
    <source>
        <dbReference type="Proteomes" id="UP000011135"/>
    </source>
</evidence>
<keyword evidence="4" id="KW-0274">FAD</keyword>
<reference evidence="7 8" key="1">
    <citation type="submission" date="2012-12" db="EMBL/GenBank/DDBJ databases">
        <title>Genome assembly of Fulvivirga imtechensis AK7.</title>
        <authorList>
            <person name="Nupur N."/>
            <person name="Khatri I."/>
            <person name="Kumar R."/>
            <person name="Subramanian S."/>
            <person name="Pinnaka A."/>
        </authorList>
    </citation>
    <scope>NUCLEOTIDE SEQUENCE [LARGE SCALE GENOMIC DNA]</scope>
    <source>
        <strain evidence="7 8">AK7</strain>
    </source>
</reference>
<evidence type="ECO:0000313" key="7">
    <source>
        <dbReference type="EMBL" id="ELR73349.1"/>
    </source>
</evidence>
<dbReference type="OrthoDB" id="1154541at2"/>
<dbReference type="GO" id="GO:0016614">
    <property type="term" value="F:oxidoreductase activity, acting on CH-OH group of donors"/>
    <property type="evidence" value="ECO:0007669"/>
    <property type="project" value="InterPro"/>
</dbReference>
<dbReference type="InterPro" id="IPR036188">
    <property type="entry name" value="FAD/NAD-bd_sf"/>
</dbReference>
<dbReference type="RefSeq" id="WP_009577930.1">
    <property type="nucleotide sequence ID" value="NZ_AMZN01000006.1"/>
</dbReference>
<dbReference type="Gene3D" id="3.50.50.60">
    <property type="entry name" value="FAD/NAD(P)-binding domain"/>
    <property type="match status" value="2"/>
</dbReference>
<dbReference type="eggNOG" id="COG2303">
    <property type="taxonomic scope" value="Bacteria"/>
</dbReference>
<proteinExistence type="inferred from homology"/>
<dbReference type="EMBL" id="AMZN01000006">
    <property type="protein sequence ID" value="ELR73349.1"/>
    <property type="molecule type" value="Genomic_DNA"/>
</dbReference>
<feature type="domain" description="Glucose-methanol-choline oxidoreductase C-terminal" evidence="6">
    <location>
        <begin position="405"/>
        <end position="465"/>
    </location>
</feature>
<comment type="similarity">
    <text evidence="2">Belongs to the GMC oxidoreductase family.</text>
</comment>
<dbReference type="STRING" id="1237149.C900_04201"/>
<dbReference type="PANTHER" id="PTHR42784:SF1">
    <property type="entry name" value="PYRANOSE 2-OXIDASE"/>
    <property type="match status" value="1"/>
</dbReference>
<dbReference type="Pfam" id="PF05199">
    <property type="entry name" value="GMC_oxred_C"/>
    <property type="match status" value="1"/>
</dbReference>
<keyword evidence="5" id="KW-0560">Oxidoreductase</keyword>
<dbReference type="Proteomes" id="UP000011135">
    <property type="component" value="Unassembled WGS sequence"/>
</dbReference>
<comment type="caution">
    <text evidence="7">The sequence shown here is derived from an EMBL/GenBank/DDBJ whole genome shotgun (WGS) entry which is preliminary data.</text>
</comment>
<dbReference type="AlphaFoldDB" id="L8K091"/>
<name>L8K091_9BACT</name>
<evidence type="ECO:0000259" key="6">
    <source>
        <dbReference type="Pfam" id="PF05199"/>
    </source>
</evidence>
<comment type="cofactor">
    <cofactor evidence="1">
        <name>FAD</name>
        <dbReference type="ChEBI" id="CHEBI:57692"/>
    </cofactor>
</comment>
<dbReference type="PANTHER" id="PTHR42784">
    <property type="entry name" value="PYRANOSE 2-OXIDASE"/>
    <property type="match status" value="1"/>
</dbReference>
<protein>
    <submittedName>
        <fullName evidence="7">2-Keto-D-gluconate dehydrogenase, membrane-bound, flavoprotein</fullName>
    </submittedName>
</protein>
<gene>
    <name evidence="7" type="ORF">C900_04201</name>
</gene>
<dbReference type="InterPro" id="IPR007867">
    <property type="entry name" value="GMC_OxRtase_C"/>
</dbReference>
<organism evidence="7 8">
    <name type="scientific">Fulvivirga imtechensis AK7</name>
    <dbReference type="NCBI Taxonomy" id="1237149"/>
    <lineage>
        <taxon>Bacteria</taxon>
        <taxon>Pseudomonadati</taxon>
        <taxon>Bacteroidota</taxon>
        <taxon>Cytophagia</taxon>
        <taxon>Cytophagales</taxon>
        <taxon>Fulvivirgaceae</taxon>
        <taxon>Fulvivirga</taxon>
    </lineage>
</organism>
<dbReference type="PATRIC" id="fig|1237149.3.peg.485"/>
<accession>L8K091</accession>
<evidence type="ECO:0000256" key="3">
    <source>
        <dbReference type="ARBA" id="ARBA00022630"/>
    </source>
</evidence>